<dbReference type="Gene3D" id="2.10.110.10">
    <property type="entry name" value="Cysteine Rich Protein"/>
    <property type="match status" value="2"/>
</dbReference>
<evidence type="ECO:0000256" key="1">
    <source>
        <dbReference type="ARBA" id="ARBA00022723"/>
    </source>
</evidence>
<evidence type="ECO:0000259" key="6">
    <source>
        <dbReference type="PROSITE" id="PS50023"/>
    </source>
</evidence>
<keyword evidence="3 5" id="KW-0862">Zinc</keyword>
<dbReference type="SMART" id="SM00132">
    <property type="entry name" value="LIM"/>
    <property type="match status" value="2"/>
</dbReference>
<evidence type="ECO:0000256" key="5">
    <source>
        <dbReference type="PROSITE-ProRule" id="PRU00125"/>
    </source>
</evidence>
<sequence length="129" mass="14957">MSRENVCAACAKPIEDQFFLTAIGRHWHDDCLRCICCNCRLAELGWTFYWKKAMLLCWRDYIRLFGASGQCSLCLKSIGASEWIMKAGQGVYHLQCFACQQCNSRFCVGDQFYMKNGRIYCEDDFKLLS</sequence>
<accession>A0A915DBN7</accession>
<dbReference type="PANTHER" id="PTHR45787:SF1">
    <property type="entry name" value="LIM ZINC-BINDING DOMAIN-CONTAINING PROTEIN"/>
    <property type="match status" value="1"/>
</dbReference>
<keyword evidence="7" id="KW-1185">Reference proteome</keyword>
<organism evidence="7 8">
    <name type="scientific">Ditylenchus dipsaci</name>
    <dbReference type="NCBI Taxonomy" id="166011"/>
    <lineage>
        <taxon>Eukaryota</taxon>
        <taxon>Metazoa</taxon>
        <taxon>Ecdysozoa</taxon>
        <taxon>Nematoda</taxon>
        <taxon>Chromadorea</taxon>
        <taxon>Rhabditida</taxon>
        <taxon>Tylenchina</taxon>
        <taxon>Tylenchomorpha</taxon>
        <taxon>Sphaerularioidea</taxon>
        <taxon>Anguinidae</taxon>
        <taxon>Anguininae</taxon>
        <taxon>Ditylenchus</taxon>
    </lineage>
</organism>
<dbReference type="InterPro" id="IPR001781">
    <property type="entry name" value="Znf_LIM"/>
</dbReference>
<dbReference type="InterPro" id="IPR050945">
    <property type="entry name" value="LMO_RBTN_TF"/>
</dbReference>
<dbReference type="SUPFAM" id="SSF57716">
    <property type="entry name" value="Glucocorticoid receptor-like (DNA-binding domain)"/>
    <property type="match status" value="4"/>
</dbReference>
<dbReference type="GO" id="GO:0140297">
    <property type="term" value="F:DNA-binding transcription factor binding"/>
    <property type="evidence" value="ECO:0007669"/>
    <property type="project" value="TreeGrafter"/>
</dbReference>
<feature type="domain" description="LIM zinc-binding" evidence="6">
    <location>
        <begin position="69"/>
        <end position="129"/>
    </location>
</feature>
<evidence type="ECO:0000256" key="4">
    <source>
        <dbReference type="ARBA" id="ARBA00023038"/>
    </source>
</evidence>
<dbReference type="GO" id="GO:0005634">
    <property type="term" value="C:nucleus"/>
    <property type="evidence" value="ECO:0007669"/>
    <property type="project" value="TreeGrafter"/>
</dbReference>
<dbReference type="AlphaFoldDB" id="A0A915DBN7"/>
<feature type="domain" description="LIM zinc-binding" evidence="6">
    <location>
        <begin position="5"/>
        <end position="67"/>
    </location>
</feature>
<keyword evidence="1 5" id="KW-0479">Metal-binding</keyword>
<dbReference type="WBParaSite" id="jg1821">
    <property type="protein sequence ID" value="jg1821"/>
    <property type="gene ID" value="jg1821"/>
</dbReference>
<evidence type="ECO:0000313" key="8">
    <source>
        <dbReference type="WBParaSite" id="jg1821"/>
    </source>
</evidence>
<reference evidence="8" key="1">
    <citation type="submission" date="2022-11" db="UniProtKB">
        <authorList>
            <consortium name="WormBaseParasite"/>
        </authorList>
    </citation>
    <scope>IDENTIFICATION</scope>
</reference>
<name>A0A915DBN7_9BILA</name>
<evidence type="ECO:0000313" key="7">
    <source>
        <dbReference type="Proteomes" id="UP000887574"/>
    </source>
</evidence>
<protein>
    <submittedName>
        <fullName evidence="8">LIM zinc-binding domain-containing protein</fullName>
    </submittedName>
</protein>
<dbReference type="GO" id="GO:0045944">
    <property type="term" value="P:positive regulation of transcription by RNA polymerase II"/>
    <property type="evidence" value="ECO:0007669"/>
    <property type="project" value="TreeGrafter"/>
</dbReference>
<dbReference type="PANTHER" id="PTHR45787">
    <property type="entry name" value="LD11652P"/>
    <property type="match status" value="1"/>
</dbReference>
<dbReference type="Proteomes" id="UP000887574">
    <property type="component" value="Unplaced"/>
</dbReference>
<keyword evidence="2" id="KW-0677">Repeat</keyword>
<evidence type="ECO:0000256" key="3">
    <source>
        <dbReference type="ARBA" id="ARBA00022833"/>
    </source>
</evidence>
<proteinExistence type="predicted"/>
<dbReference type="GO" id="GO:0003713">
    <property type="term" value="F:transcription coactivator activity"/>
    <property type="evidence" value="ECO:0007669"/>
    <property type="project" value="TreeGrafter"/>
</dbReference>
<dbReference type="PROSITE" id="PS50023">
    <property type="entry name" value="LIM_DOMAIN_2"/>
    <property type="match status" value="2"/>
</dbReference>
<keyword evidence="4 5" id="KW-0440">LIM domain</keyword>
<evidence type="ECO:0000256" key="2">
    <source>
        <dbReference type="ARBA" id="ARBA00022737"/>
    </source>
</evidence>
<dbReference type="Pfam" id="PF00412">
    <property type="entry name" value="LIM"/>
    <property type="match status" value="2"/>
</dbReference>
<dbReference type="GO" id="GO:0046872">
    <property type="term" value="F:metal ion binding"/>
    <property type="evidence" value="ECO:0007669"/>
    <property type="project" value="UniProtKB-KW"/>
</dbReference>
<dbReference type="PROSITE" id="PS00478">
    <property type="entry name" value="LIM_DOMAIN_1"/>
    <property type="match status" value="2"/>
</dbReference>